<protein>
    <submittedName>
        <fullName evidence="2">Uncharacterized protein</fullName>
    </submittedName>
</protein>
<keyword evidence="3" id="KW-1185">Reference proteome</keyword>
<comment type="caution">
    <text evidence="2">The sequence shown here is derived from an EMBL/GenBank/DDBJ whole genome shotgun (WGS) entry which is preliminary data.</text>
</comment>
<feature type="region of interest" description="Disordered" evidence="1">
    <location>
        <begin position="1"/>
        <end position="32"/>
    </location>
</feature>
<gene>
    <name evidence="2" type="primary">RvY_08751</name>
    <name evidence="2" type="synonym">RvY_08751.1</name>
    <name evidence="2" type="ORF">RvY_08751-1</name>
</gene>
<feature type="region of interest" description="Disordered" evidence="1">
    <location>
        <begin position="71"/>
        <end position="108"/>
    </location>
</feature>
<dbReference type="Proteomes" id="UP000186922">
    <property type="component" value="Unassembled WGS sequence"/>
</dbReference>
<accession>A0A1D1V736</accession>
<dbReference type="AlphaFoldDB" id="A0A1D1V736"/>
<proteinExistence type="predicted"/>
<evidence type="ECO:0000313" key="3">
    <source>
        <dbReference type="Proteomes" id="UP000186922"/>
    </source>
</evidence>
<sequence length="108" mass="11809">MSTNTSDITEKRGYVGDPAASHPHPVESPDTNIATAGKYARSDAELLHHKSKDVLEEGMVLADRDGDVLRALHSGPRGRGQRRASVEEQQTEQEMLQKVGMPPKNPSH</sequence>
<evidence type="ECO:0000256" key="1">
    <source>
        <dbReference type="SAM" id="MobiDB-lite"/>
    </source>
</evidence>
<organism evidence="2 3">
    <name type="scientific">Ramazzottius varieornatus</name>
    <name type="common">Water bear</name>
    <name type="synonym">Tardigrade</name>
    <dbReference type="NCBI Taxonomy" id="947166"/>
    <lineage>
        <taxon>Eukaryota</taxon>
        <taxon>Metazoa</taxon>
        <taxon>Ecdysozoa</taxon>
        <taxon>Tardigrada</taxon>
        <taxon>Eutardigrada</taxon>
        <taxon>Parachela</taxon>
        <taxon>Hypsibioidea</taxon>
        <taxon>Ramazzottiidae</taxon>
        <taxon>Ramazzottius</taxon>
    </lineage>
</organism>
<evidence type="ECO:0000313" key="2">
    <source>
        <dbReference type="EMBL" id="GAU97464.1"/>
    </source>
</evidence>
<dbReference type="EMBL" id="BDGG01000004">
    <property type="protein sequence ID" value="GAU97464.1"/>
    <property type="molecule type" value="Genomic_DNA"/>
</dbReference>
<reference evidence="2 3" key="1">
    <citation type="journal article" date="2016" name="Nat. Commun.">
        <title>Extremotolerant tardigrade genome and improved radiotolerance of human cultured cells by tardigrade-unique protein.</title>
        <authorList>
            <person name="Hashimoto T."/>
            <person name="Horikawa D.D."/>
            <person name="Saito Y."/>
            <person name="Kuwahara H."/>
            <person name="Kozuka-Hata H."/>
            <person name="Shin-I T."/>
            <person name="Minakuchi Y."/>
            <person name="Ohishi K."/>
            <person name="Motoyama A."/>
            <person name="Aizu T."/>
            <person name="Enomoto A."/>
            <person name="Kondo K."/>
            <person name="Tanaka S."/>
            <person name="Hara Y."/>
            <person name="Koshikawa S."/>
            <person name="Sagara H."/>
            <person name="Miura T."/>
            <person name="Yokobori S."/>
            <person name="Miyagawa K."/>
            <person name="Suzuki Y."/>
            <person name="Kubo T."/>
            <person name="Oyama M."/>
            <person name="Kohara Y."/>
            <person name="Fujiyama A."/>
            <person name="Arakawa K."/>
            <person name="Katayama T."/>
            <person name="Toyoda A."/>
            <person name="Kunieda T."/>
        </authorList>
    </citation>
    <scope>NUCLEOTIDE SEQUENCE [LARGE SCALE GENOMIC DNA]</scope>
    <source>
        <strain evidence="2 3">YOKOZUNA-1</strain>
    </source>
</reference>
<name>A0A1D1V736_RAMVA</name>